<dbReference type="InterPro" id="IPR027417">
    <property type="entry name" value="P-loop_NTPase"/>
</dbReference>
<dbReference type="InterPro" id="IPR017871">
    <property type="entry name" value="ABC_transporter-like_CS"/>
</dbReference>
<dbReference type="SUPFAM" id="SSF52540">
    <property type="entry name" value="P-loop containing nucleoside triphosphate hydrolases"/>
    <property type="match status" value="1"/>
</dbReference>
<evidence type="ECO:0000256" key="1">
    <source>
        <dbReference type="ARBA" id="ARBA00005417"/>
    </source>
</evidence>
<sequence>MSEPRPVLQTHGLRKRYGDREVVRGVDLQVPRGVAFGFLGPNGAGKTTVIRMLLGLTAADAGTMQLLGHDLPGDRREALRRVGAIVEEPRFHARMSGRENLWIHAAVLDRAAEQRIPAALERVGLADRADDRVGGYSLGMRQRLGIARCLLCDPELLILDEPANGLDPAGIRELRALVRSLVAEGRTVFLSSHLLDEVEKTCDMAAVIRDGRIVAQGSLDELAASREPRIELKLARAGEAATLLAARPDVQGTSAGADDRLTVRLRVTTISGEHQITGELVRHLVAHGFAPYGVSSSTERLEDRVLELLSRSDDEAVDRTTEAPTLVEA</sequence>
<organism evidence="6 7">
    <name type="scientific">Patulibacter medicamentivorans</name>
    <dbReference type="NCBI Taxonomy" id="1097667"/>
    <lineage>
        <taxon>Bacteria</taxon>
        <taxon>Bacillati</taxon>
        <taxon>Actinomycetota</taxon>
        <taxon>Thermoleophilia</taxon>
        <taxon>Solirubrobacterales</taxon>
        <taxon>Patulibacteraceae</taxon>
        <taxon>Patulibacter</taxon>
    </lineage>
</organism>
<dbReference type="PANTHER" id="PTHR43335:SF4">
    <property type="entry name" value="ABC TRANSPORTER, ATP-BINDING PROTEIN"/>
    <property type="match status" value="1"/>
</dbReference>
<dbReference type="EMBL" id="AGUD01000295">
    <property type="protein sequence ID" value="EHN09337.1"/>
    <property type="molecule type" value="Genomic_DNA"/>
</dbReference>
<dbReference type="InterPro" id="IPR003593">
    <property type="entry name" value="AAA+_ATPase"/>
</dbReference>
<dbReference type="PANTHER" id="PTHR43335">
    <property type="entry name" value="ABC TRANSPORTER, ATP-BINDING PROTEIN"/>
    <property type="match status" value="1"/>
</dbReference>
<keyword evidence="3" id="KW-0547">Nucleotide-binding</keyword>
<dbReference type="Gene3D" id="3.40.50.300">
    <property type="entry name" value="P-loop containing nucleotide triphosphate hydrolases"/>
    <property type="match status" value="1"/>
</dbReference>
<name>H0EAL0_9ACTN</name>
<evidence type="ECO:0000256" key="2">
    <source>
        <dbReference type="ARBA" id="ARBA00022448"/>
    </source>
</evidence>
<comment type="caution">
    <text evidence="6">The sequence shown here is derived from an EMBL/GenBank/DDBJ whole genome shotgun (WGS) entry which is preliminary data.</text>
</comment>
<dbReference type="PROSITE" id="PS50893">
    <property type="entry name" value="ABC_TRANSPORTER_2"/>
    <property type="match status" value="1"/>
</dbReference>
<keyword evidence="2" id="KW-0813">Transport</keyword>
<dbReference type="GO" id="GO:0016887">
    <property type="term" value="F:ATP hydrolysis activity"/>
    <property type="evidence" value="ECO:0007669"/>
    <property type="project" value="InterPro"/>
</dbReference>
<dbReference type="PROSITE" id="PS00211">
    <property type="entry name" value="ABC_TRANSPORTER_1"/>
    <property type="match status" value="1"/>
</dbReference>
<proteinExistence type="inferred from homology"/>
<dbReference type="InterPro" id="IPR003439">
    <property type="entry name" value="ABC_transporter-like_ATP-bd"/>
</dbReference>
<evidence type="ECO:0000313" key="7">
    <source>
        <dbReference type="Proteomes" id="UP000005143"/>
    </source>
</evidence>
<dbReference type="GO" id="GO:0005524">
    <property type="term" value="F:ATP binding"/>
    <property type="evidence" value="ECO:0007669"/>
    <property type="project" value="UniProtKB-KW"/>
</dbReference>
<dbReference type="AlphaFoldDB" id="H0EAL0"/>
<dbReference type="SMART" id="SM00382">
    <property type="entry name" value="AAA"/>
    <property type="match status" value="1"/>
</dbReference>
<dbReference type="Pfam" id="PF00005">
    <property type="entry name" value="ABC_tran"/>
    <property type="match status" value="1"/>
</dbReference>
<protein>
    <submittedName>
        <fullName evidence="6">ABC transporter ATP-binding protein</fullName>
    </submittedName>
</protein>
<evidence type="ECO:0000256" key="4">
    <source>
        <dbReference type="ARBA" id="ARBA00022840"/>
    </source>
</evidence>
<evidence type="ECO:0000313" key="6">
    <source>
        <dbReference type="EMBL" id="EHN09337.1"/>
    </source>
</evidence>
<dbReference type="RefSeq" id="WP_007578347.1">
    <property type="nucleotide sequence ID" value="NZ_AGUD01000295.1"/>
</dbReference>
<feature type="domain" description="ABC transporter" evidence="5">
    <location>
        <begin position="8"/>
        <end position="235"/>
    </location>
</feature>
<reference evidence="6 7" key="1">
    <citation type="journal article" date="2013" name="Biodegradation">
        <title>Quantitative proteomic analysis of ibuprofen-degrading Patulibacter sp. strain I11.</title>
        <authorList>
            <person name="Almeida B."/>
            <person name="Kjeldal H."/>
            <person name="Lolas I."/>
            <person name="Knudsen A.D."/>
            <person name="Carvalho G."/>
            <person name="Nielsen K.L."/>
            <person name="Barreto Crespo M.T."/>
            <person name="Stensballe A."/>
            <person name="Nielsen J.L."/>
        </authorList>
    </citation>
    <scope>NUCLEOTIDE SEQUENCE [LARGE SCALE GENOMIC DNA]</scope>
    <source>
        <strain evidence="6 7">I11</strain>
    </source>
</reference>
<evidence type="ECO:0000256" key="3">
    <source>
        <dbReference type="ARBA" id="ARBA00022741"/>
    </source>
</evidence>
<accession>H0EAL0</accession>
<comment type="similarity">
    <text evidence="1">Belongs to the ABC transporter superfamily.</text>
</comment>
<dbReference type="Proteomes" id="UP000005143">
    <property type="component" value="Unassembled WGS sequence"/>
</dbReference>
<keyword evidence="7" id="KW-1185">Reference proteome</keyword>
<dbReference type="PATRIC" id="fig|1097667.3.peg.3849"/>
<gene>
    <name evidence="6" type="ORF">PAI11_38840</name>
</gene>
<keyword evidence="4 6" id="KW-0067">ATP-binding</keyword>
<evidence type="ECO:0000259" key="5">
    <source>
        <dbReference type="PROSITE" id="PS50893"/>
    </source>
</evidence>